<dbReference type="OrthoDB" id="2270193at2759"/>
<dbReference type="AlphaFoldDB" id="A0A8E2DIR6"/>
<dbReference type="InterPro" id="IPR045134">
    <property type="entry name" value="UHRF1/2-like"/>
</dbReference>
<comment type="subcellular location">
    <subcellularLocation>
        <location evidence="2">Nucleus</location>
    </subcellularLocation>
</comment>
<dbReference type="SMART" id="SM00466">
    <property type="entry name" value="SRA"/>
    <property type="match status" value="1"/>
</dbReference>
<keyword evidence="6" id="KW-1185">Reference proteome</keyword>
<dbReference type="PANTHER" id="PTHR14140">
    <property type="entry name" value="E3 UBIQUITIN-PROTEIN LIGASE UHRF-RELATED"/>
    <property type="match status" value="1"/>
</dbReference>
<feature type="region of interest" description="Disordered" evidence="3">
    <location>
        <begin position="1"/>
        <end position="59"/>
    </location>
</feature>
<evidence type="ECO:0000256" key="3">
    <source>
        <dbReference type="SAM" id="MobiDB-lite"/>
    </source>
</evidence>
<evidence type="ECO:0000313" key="6">
    <source>
        <dbReference type="Proteomes" id="UP000250043"/>
    </source>
</evidence>
<dbReference type="Proteomes" id="UP000250043">
    <property type="component" value="Unassembled WGS sequence"/>
</dbReference>
<feature type="compositionally biased region" description="Polar residues" evidence="3">
    <location>
        <begin position="252"/>
        <end position="264"/>
    </location>
</feature>
<proteinExistence type="predicted"/>
<protein>
    <recommendedName>
        <fullName evidence="4">YDG domain-containing protein</fullName>
    </recommendedName>
</protein>
<feature type="domain" description="YDG" evidence="4">
    <location>
        <begin position="55"/>
        <end position="200"/>
    </location>
</feature>
<dbReference type="Pfam" id="PF02182">
    <property type="entry name" value="SAD_SRA"/>
    <property type="match status" value="1"/>
</dbReference>
<dbReference type="PROSITE" id="PS51015">
    <property type="entry name" value="YDG"/>
    <property type="match status" value="1"/>
</dbReference>
<dbReference type="InterPro" id="IPR036987">
    <property type="entry name" value="SRA-YDG_sf"/>
</dbReference>
<reference evidence="5 6" key="1">
    <citation type="submission" date="2016-07" db="EMBL/GenBank/DDBJ databases">
        <title>Draft genome of the white-rot fungus Obba rivulosa 3A-2.</title>
        <authorList>
            <consortium name="DOE Joint Genome Institute"/>
            <person name="Miettinen O."/>
            <person name="Riley R."/>
            <person name="Acob R."/>
            <person name="Barry K."/>
            <person name="Cullen D."/>
            <person name="De Vries R."/>
            <person name="Hainaut M."/>
            <person name="Hatakka A."/>
            <person name="Henrissat B."/>
            <person name="Hilden K."/>
            <person name="Kuo R."/>
            <person name="Labutti K."/>
            <person name="Lipzen A."/>
            <person name="Makela M.R."/>
            <person name="Sandor L."/>
            <person name="Spatafora J.W."/>
            <person name="Grigoriev I.V."/>
            <person name="Hibbett D.S."/>
        </authorList>
    </citation>
    <scope>NUCLEOTIDE SEQUENCE [LARGE SCALE GENOMIC DNA]</scope>
    <source>
        <strain evidence="5 6">3A-2</strain>
    </source>
</reference>
<evidence type="ECO:0000256" key="1">
    <source>
        <dbReference type="ARBA" id="ARBA00023242"/>
    </source>
</evidence>
<gene>
    <name evidence="5" type="ORF">OBBRIDRAFT_657142</name>
</gene>
<sequence>MSQRNLPIEAAARPPAFETDASNEQQAQDQPTASGMQPTTQPAKRRQVRRGPVFGDIPGIPLFKRWDTREECKADGVHTNANAGICGTKKDGACSVALSGRYMDDDDQGNVISYSGSGGKGKGTRSGPQVEDQSFNNWRNMAMKVSSETGKPVRVIRGSNPLSKWAPGDGYRYDGLYNVETAELVRGAKGFMICQFCLRRRSGQLPIPQKEAVAPIDPRRRRGRNVDHNPVPVGPSRAAGQVATGTSERDSNAAQERLQTTSGVPSIGHEGSHVSTAVDQPVSHDEHVPSGSIRASHASDGVPSDAGIPSVNREATPGEQAAFLDHYYREDEGDEEEDDEYEEEDDEEPPQSEADDGEEEAAFNENKHAAEPVSASGTMTSGNFEASVSMLLKVEQSLEDSVALNAMKPTSSSSYMPMATAKAGTHPPSSSLDAPAGNIRKRAQSEEFESQLTMGRPVLAHEAHSDDCIDNRSGIVSRD</sequence>
<organism evidence="5 6">
    <name type="scientific">Obba rivulosa</name>
    <dbReference type="NCBI Taxonomy" id="1052685"/>
    <lineage>
        <taxon>Eukaryota</taxon>
        <taxon>Fungi</taxon>
        <taxon>Dikarya</taxon>
        <taxon>Basidiomycota</taxon>
        <taxon>Agaricomycotina</taxon>
        <taxon>Agaricomycetes</taxon>
        <taxon>Polyporales</taxon>
        <taxon>Gelatoporiaceae</taxon>
        <taxon>Obba</taxon>
    </lineage>
</organism>
<evidence type="ECO:0000256" key="2">
    <source>
        <dbReference type="PROSITE-ProRule" id="PRU00358"/>
    </source>
</evidence>
<evidence type="ECO:0000259" key="4">
    <source>
        <dbReference type="PROSITE" id="PS51015"/>
    </source>
</evidence>
<dbReference type="GO" id="GO:0044027">
    <property type="term" value="P:negative regulation of gene expression via chromosomal CpG island methylation"/>
    <property type="evidence" value="ECO:0007669"/>
    <property type="project" value="TreeGrafter"/>
</dbReference>
<accession>A0A8E2DIR6</accession>
<feature type="compositionally biased region" description="Acidic residues" evidence="3">
    <location>
        <begin position="331"/>
        <end position="362"/>
    </location>
</feature>
<dbReference type="GO" id="GO:0005634">
    <property type="term" value="C:nucleus"/>
    <property type="evidence" value="ECO:0007669"/>
    <property type="project" value="UniProtKB-SubCell"/>
</dbReference>
<dbReference type="EMBL" id="KV722423">
    <property type="protein sequence ID" value="OCH89605.1"/>
    <property type="molecule type" value="Genomic_DNA"/>
</dbReference>
<name>A0A8E2DIR6_9APHY</name>
<dbReference type="GO" id="GO:0016567">
    <property type="term" value="P:protein ubiquitination"/>
    <property type="evidence" value="ECO:0007669"/>
    <property type="project" value="TreeGrafter"/>
</dbReference>
<dbReference type="PANTHER" id="PTHR14140:SF27">
    <property type="entry name" value="OS04G0289800 PROTEIN"/>
    <property type="match status" value="1"/>
</dbReference>
<feature type="region of interest" description="Disordered" evidence="3">
    <location>
        <begin position="410"/>
        <end position="445"/>
    </location>
</feature>
<feature type="region of interest" description="Disordered" evidence="3">
    <location>
        <begin position="209"/>
        <end position="381"/>
    </location>
</feature>
<dbReference type="Gene3D" id="2.30.280.10">
    <property type="entry name" value="SRA-YDG"/>
    <property type="match status" value="1"/>
</dbReference>
<dbReference type="InterPro" id="IPR003105">
    <property type="entry name" value="SRA_YDG"/>
</dbReference>
<feature type="compositionally biased region" description="Polar residues" evidence="3">
    <location>
        <begin position="20"/>
        <end position="42"/>
    </location>
</feature>
<dbReference type="GO" id="GO:0061630">
    <property type="term" value="F:ubiquitin protein ligase activity"/>
    <property type="evidence" value="ECO:0007669"/>
    <property type="project" value="TreeGrafter"/>
</dbReference>
<evidence type="ECO:0000313" key="5">
    <source>
        <dbReference type="EMBL" id="OCH89605.1"/>
    </source>
</evidence>
<keyword evidence="1 2" id="KW-0539">Nucleus</keyword>
<dbReference type="InterPro" id="IPR015947">
    <property type="entry name" value="PUA-like_sf"/>
</dbReference>
<dbReference type="SUPFAM" id="SSF88697">
    <property type="entry name" value="PUA domain-like"/>
    <property type="match status" value="1"/>
</dbReference>